<keyword evidence="4" id="KW-1185">Reference proteome</keyword>
<evidence type="ECO:0000256" key="2">
    <source>
        <dbReference type="SAM" id="Phobius"/>
    </source>
</evidence>
<protein>
    <submittedName>
        <fullName evidence="3">Uncharacterized protein</fullName>
    </submittedName>
</protein>
<gene>
    <name evidence="3" type="ORF">EXN66_Car002106</name>
</gene>
<dbReference type="AlphaFoldDB" id="A0A6G1P8I5"/>
<keyword evidence="2" id="KW-0812">Transmembrane</keyword>
<feature type="region of interest" description="Disordered" evidence="1">
    <location>
        <begin position="256"/>
        <end position="279"/>
    </location>
</feature>
<feature type="compositionally biased region" description="Low complexity" evidence="1">
    <location>
        <begin position="262"/>
        <end position="279"/>
    </location>
</feature>
<proteinExistence type="predicted"/>
<sequence>MADVQRGKRMERKKKINDCARLSKPDVRLMQLRHGVGEAPLVICWEHLPMNTMGFSCSLSEEEYDVCEMRFFLTATWEHREMEEEVKGQAVRFASAVLSDFARNLKFMLGEAHYTLTKVFVFEEAASFFYGNMSFRRIEKHDSFVGMLILVDSVFLALWFVVVFGRDLVVPGNKKLYRLTTKPLLNEDIMVVLLRQTARPHEHSSGNQTPGEQHIGLQPELLRVEIKGLLVMTSDWVMCGGPFELLFPNHSTAFTRPHSRTVHTTSHSSRARSTTTQRT</sequence>
<dbReference type="Proteomes" id="UP000503349">
    <property type="component" value="Chromosome 2"/>
</dbReference>
<evidence type="ECO:0000313" key="3">
    <source>
        <dbReference type="EMBL" id="KAF3686434.1"/>
    </source>
</evidence>
<feature type="transmembrane region" description="Helical" evidence="2">
    <location>
        <begin position="144"/>
        <end position="165"/>
    </location>
</feature>
<keyword evidence="2" id="KW-0472">Membrane</keyword>
<keyword evidence="2" id="KW-1133">Transmembrane helix</keyword>
<reference evidence="3 4" key="1">
    <citation type="submission" date="2019-02" db="EMBL/GenBank/DDBJ databases">
        <title>Opniocepnalus argus genome.</title>
        <authorList>
            <person name="Zhou C."/>
            <person name="Xiao S."/>
        </authorList>
    </citation>
    <scope>NUCLEOTIDE SEQUENCE [LARGE SCALE GENOMIC DNA]</scope>
    <source>
        <strain evidence="3">OARG1902GOOAL</strain>
        <tissue evidence="3">Muscle</tissue>
    </source>
</reference>
<dbReference type="EMBL" id="CM015713">
    <property type="protein sequence ID" value="KAF3686434.1"/>
    <property type="molecule type" value="Genomic_DNA"/>
</dbReference>
<name>A0A6G1P8I5_CHAAH</name>
<evidence type="ECO:0000256" key="1">
    <source>
        <dbReference type="SAM" id="MobiDB-lite"/>
    </source>
</evidence>
<organism evidence="3 4">
    <name type="scientific">Channa argus</name>
    <name type="common">Northern snakehead</name>
    <name type="synonym">Ophicephalus argus</name>
    <dbReference type="NCBI Taxonomy" id="215402"/>
    <lineage>
        <taxon>Eukaryota</taxon>
        <taxon>Metazoa</taxon>
        <taxon>Chordata</taxon>
        <taxon>Craniata</taxon>
        <taxon>Vertebrata</taxon>
        <taxon>Euteleostomi</taxon>
        <taxon>Actinopterygii</taxon>
        <taxon>Neopterygii</taxon>
        <taxon>Teleostei</taxon>
        <taxon>Neoteleostei</taxon>
        <taxon>Acanthomorphata</taxon>
        <taxon>Anabantaria</taxon>
        <taxon>Anabantiformes</taxon>
        <taxon>Channoidei</taxon>
        <taxon>Channidae</taxon>
        <taxon>Channa</taxon>
    </lineage>
</organism>
<accession>A0A6G1P8I5</accession>
<reference evidence="4" key="2">
    <citation type="submission" date="2019-02" db="EMBL/GenBank/DDBJ databases">
        <title>Opniocepnalus argus Var Kimnra genome.</title>
        <authorList>
            <person name="Zhou C."/>
            <person name="Xiao S."/>
        </authorList>
    </citation>
    <scope>NUCLEOTIDE SEQUENCE [LARGE SCALE GENOMIC DNA]</scope>
</reference>
<evidence type="ECO:0000313" key="4">
    <source>
        <dbReference type="Proteomes" id="UP000503349"/>
    </source>
</evidence>